<feature type="region of interest" description="Disordered" evidence="1">
    <location>
        <begin position="80"/>
        <end position="136"/>
    </location>
</feature>
<dbReference type="Proteomes" id="UP000243876">
    <property type="component" value="Unassembled WGS sequence"/>
</dbReference>
<dbReference type="Gene3D" id="3.30.720.10">
    <property type="entry name" value="Signal recognition particle alu RNA binding heterodimer, srp9/1"/>
    <property type="match status" value="1"/>
</dbReference>
<dbReference type="FunFam" id="3.30.720.10:FF:000008">
    <property type="entry name" value="Unplaced genomic scaffold supercont1.11, whole genome shotgun sequence"/>
    <property type="match status" value="1"/>
</dbReference>
<evidence type="ECO:0000259" key="2">
    <source>
        <dbReference type="Pfam" id="PF05486"/>
    </source>
</evidence>
<feature type="compositionally biased region" description="Basic residues" evidence="1">
    <location>
        <begin position="123"/>
        <end position="136"/>
    </location>
</feature>
<dbReference type="GO" id="GO:0008312">
    <property type="term" value="F:7S RNA binding"/>
    <property type="evidence" value="ECO:0007669"/>
    <property type="project" value="InterPro"/>
</dbReference>
<dbReference type="OrthoDB" id="360923at2759"/>
<protein>
    <submittedName>
        <fullName evidence="3">SPOSA6832_03528-mRNA-1:cds</fullName>
    </submittedName>
</protein>
<dbReference type="GO" id="GO:0005786">
    <property type="term" value="C:signal recognition particle, endoplasmic reticulum targeting"/>
    <property type="evidence" value="ECO:0007669"/>
    <property type="project" value="TreeGrafter"/>
</dbReference>
<dbReference type="AlphaFoldDB" id="A0A0D6EQC0"/>
<evidence type="ECO:0000313" key="4">
    <source>
        <dbReference type="Proteomes" id="UP000243876"/>
    </source>
</evidence>
<dbReference type="EMBL" id="CENE01000017">
    <property type="protein sequence ID" value="CEQ41790.1"/>
    <property type="molecule type" value="Genomic_DNA"/>
</dbReference>
<gene>
    <name evidence="3" type="primary">SPOSA6832_03528</name>
</gene>
<evidence type="ECO:0000313" key="3">
    <source>
        <dbReference type="EMBL" id="CEQ41790.1"/>
    </source>
</evidence>
<dbReference type="SUPFAM" id="SSF54762">
    <property type="entry name" value="Signal recognition particle alu RNA binding heterodimer, SRP9/14"/>
    <property type="match status" value="1"/>
</dbReference>
<dbReference type="InterPro" id="IPR009018">
    <property type="entry name" value="Signal_recog_particle_SRP9/14"/>
</dbReference>
<proteinExistence type="predicted"/>
<sequence>MYFRNWAHFVQACDDLCREALHPPRYCLRWRHDLGLLVIKVTDDHQCYKFKTRSSVFLNRFDALNRALMARFQNRQRGAAAVADREGVSERQTGAEGMPALEGRGAPGGEGGGSGVSAERATVKAKKKKGKKRTKA</sequence>
<dbReference type="PANTHER" id="PTHR12834:SF12">
    <property type="entry name" value="SIGNAL RECOGNITION PARTICLE 9 KDA PROTEIN"/>
    <property type="match status" value="1"/>
</dbReference>
<dbReference type="PANTHER" id="PTHR12834">
    <property type="entry name" value="SIGNAL RECOGNITION PARTICLE 9 KDA PROTEIN"/>
    <property type="match status" value="1"/>
</dbReference>
<evidence type="ECO:0000256" key="1">
    <source>
        <dbReference type="SAM" id="MobiDB-lite"/>
    </source>
</evidence>
<keyword evidence="4" id="KW-1185">Reference proteome</keyword>
<dbReference type="GO" id="GO:0006614">
    <property type="term" value="P:SRP-dependent cotranslational protein targeting to membrane"/>
    <property type="evidence" value="ECO:0007669"/>
    <property type="project" value="InterPro"/>
</dbReference>
<organism evidence="3 4">
    <name type="scientific">Sporidiobolus salmonicolor</name>
    <name type="common">Yeast-like fungus</name>
    <name type="synonym">Sporobolomyces salmonicolor</name>
    <dbReference type="NCBI Taxonomy" id="5005"/>
    <lineage>
        <taxon>Eukaryota</taxon>
        <taxon>Fungi</taxon>
        <taxon>Dikarya</taxon>
        <taxon>Basidiomycota</taxon>
        <taxon>Pucciniomycotina</taxon>
        <taxon>Microbotryomycetes</taxon>
        <taxon>Sporidiobolales</taxon>
        <taxon>Sporidiobolaceae</taxon>
        <taxon>Sporobolomyces</taxon>
    </lineage>
</organism>
<dbReference type="InterPro" id="IPR039914">
    <property type="entry name" value="SRP9-like"/>
</dbReference>
<accession>A0A0D6EQC0</accession>
<dbReference type="Pfam" id="PF05486">
    <property type="entry name" value="SRP9-21"/>
    <property type="match status" value="1"/>
</dbReference>
<reference evidence="4" key="1">
    <citation type="submission" date="2015-02" db="EMBL/GenBank/DDBJ databases">
        <authorList>
            <person name="Gon?alves P."/>
        </authorList>
    </citation>
    <scope>NUCLEOTIDE SEQUENCE [LARGE SCALE GENOMIC DNA]</scope>
</reference>
<name>A0A0D6EQC0_SPOSA</name>
<feature type="domain" description="SRP9" evidence="2">
    <location>
        <begin position="5"/>
        <end position="69"/>
    </location>
</feature>
<feature type="compositionally biased region" description="Gly residues" evidence="1">
    <location>
        <begin position="105"/>
        <end position="115"/>
    </location>
</feature>
<dbReference type="InterPro" id="IPR039432">
    <property type="entry name" value="SRP9_dom"/>
</dbReference>